<organism evidence="1 2">
    <name type="scientific">Vibrio ishigakensis</name>
    <dbReference type="NCBI Taxonomy" id="1481914"/>
    <lineage>
        <taxon>Bacteria</taxon>
        <taxon>Pseudomonadati</taxon>
        <taxon>Pseudomonadota</taxon>
        <taxon>Gammaproteobacteria</taxon>
        <taxon>Vibrionales</taxon>
        <taxon>Vibrionaceae</taxon>
        <taxon>Vibrio</taxon>
    </lineage>
</organism>
<reference evidence="1 2" key="2">
    <citation type="submission" date="2015-01" db="EMBL/GenBank/DDBJ databases">
        <authorList>
            <consortium name="NBRP consortium"/>
            <person name="Sawabe T."/>
            <person name="Meirelles P."/>
            <person name="Feng G."/>
            <person name="Sayaka M."/>
            <person name="Hattori M."/>
            <person name="Ohkuma M."/>
        </authorList>
    </citation>
    <scope>NUCLEOTIDE SEQUENCE [LARGE SCALE GENOMIC DNA]</scope>
    <source>
        <strain evidence="2">JCM 19241</strain>
    </source>
</reference>
<comment type="caution">
    <text evidence="1">The sequence shown here is derived from an EMBL/GenBank/DDBJ whole genome shotgun (WGS) entry which is preliminary data.</text>
</comment>
<dbReference type="EMBL" id="BBSC01000003">
    <property type="protein sequence ID" value="GAM75004.1"/>
    <property type="molecule type" value="Genomic_DNA"/>
</dbReference>
<dbReference type="InterPro" id="IPR042226">
    <property type="entry name" value="eFR1_2_sf"/>
</dbReference>
<dbReference type="Proteomes" id="UP000031666">
    <property type="component" value="Unassembled WGS sequence"/>
</dbReference>
<dbReference type="InterPro" id="IPR041202">
    <property type="entry name" value="BaeRF_family10"/>
</dbReference>
<name>A0A0B8QKJ0_9VIBR</name>
<dbReference type="Pfam" id="PF18854">
    <property type="entry name" value="baeRF_family10"/>
    <property type="match status" value="1"/>
</dbReference>
<accession>A0A0B8QKJ0</accession>
<gene>
    <name evidence="1" type="ORF">JCM19241_1347</name>
</gene>
<evidence type="ECO:0000313" key="2">
    <source>
        <dbReference type="Proteomes" id="UP000031666"/>
    </source>
</evidence>
<dbReference type="InterPro" id="IPR029064">
    <property type="entry name" value="Ribosomal_eL30-like_sf"/>
</dbReference>
<dbReference type="Gene3D" id="3.30.1330.30">
    <property type="match status" value="1"/>
</dbReference>
<sequence length="360" mass="41227">MKNTIQDLFSTLRAYIDAHHKTKSNMMTVYANLDPSDRNNQRQRPAWMIELKNQFDNLTDEQKREAEEMVGTSLTWEYIEEHTLKTLEQHEPKGRAAMIVTDFVDGMIVDLPLPVENKVYYGLPQVCHLMSQLHRYGKYLVVLFSEKEHRVISINLNSQEAEAFIDSGVESGVFLRPGGKKSRTQASDRRDLDTEQRIYRTAAEEINSYFMDDNEFDRVILGGNMKIANQVASELHHSVAELLVSIEPIPFKVAEKELRDVVRNIADEYEQVQDYSMVQELITRQNVFDRSVFGEQEVLTALENAQVRRIYISHPVDAVKFNAILVEALAKNVDVEIIHGEAATRLESLGSVAATLYYAI</sequence>
<protein>
    <submittedName>
        <fullName evidence="1">Uncharacterized protein</fullName>
    </submittedName>
</protein>
<proteinExistence type="predicted"/>
<dbReference type="Gene3D" id="3.30.420.60">
    <property type="entry name" value="eRF1 domain 2"/>
    <property type="match status" value="1"/>
</dbReference>
<dbReference type="AlphaFoldDB" id="A0A0B8QKJ0"/>
<reference evidence="1 2" key="1">
    <citation type="submission" date="2015-01" db="EMBL/GenBank/DDBJ databases">
        <title>Vibrio sp. C94 JCM 19241 whole genome shotgun sequence.</title>
        <authorList>
            <person name="Sawabe T."/>
            <person name="Meirelles P."/>
            <person name="Feng G."/>
            <person name="Sayaka M."/>
            <person name="Hattori M."/>
            <person name="Ohkuma M."/>
        </authorList>
    </citation>
    <scope>NUCLEOTIDE SEQUENCE [LARGE SCALE GENOMIC DNA]</scope>
    <source>
        <strain evidence="2">JCM 19241</strain>
    </source>
</reference>
<evidence type="ECO:0000313" key="1">
    <source>
        <dbReference type="EMBL" id="GAM75004.1"/>
    </source>
</evidence>
<dbReference type="STRING" id="1481914.JCM19241_1347"/>